<dbReference type="AlphaFoldDB" id="A0A846XFH7"/>
<dbReference type="PANTHER" id="PTHR47089:SF1">
    <property type="entry name" value="GUANOSINE ABC TRANSPORTER PERMEASE PROTEIN NUPP"/>
    <property type="match status" value="1"/>
</dbReference>
<dbReference type="Proteomes" id="UP000565715">
    <property type="component" value="Unassembled WGS sequence"/>
</dbReference>
<dbReference type="Pfam" id="PF02653">
    <property type="entry name" value="BPD_transp_2"/>
    <property type="match status" value="1"/>
</dbReference>
<feature type="transmembrane region" description="Helical" evidence="6">
    <location>
        <begin position="305"/>
        <end position="324"/>
    </location>
</feature>
<feature type="transmembrane region" description="Helical" evidence="6">
    <location>
        <begin position="72"/>
        <end position="94"/>
    </location>
</feature>
<evidence type="ECO:0000256" key="4">
    <source>
        <dbReference type="ARBA" id="ARBA00022989"/>
    </source>
</evidence>
<evidence type="ECO:0000313" key="7">
    <source>
        <dbReference type="EMBL" id="NKY33480.1"/>
    </source>
</evidence>
<evidence type="ECO:0000256" key="6">
    <source>
        <dbReference type="SAM" id="Phobius"/>
    </source>
</evidence>
<dbReference type="CDD" id="cd06580">
    <property type="entry name" value="TM_PBP1_transp_TpRbsC_like"/>
    <property type="match status" value="1"/>
</dbReference>
<comment type="caution">
    <text evidence="7">The sequence shown here is derived from an EMBL/GenBank/DDBJ whole genome shotgun (WGS) entry which is preliminary data.</text>
</comment>
<keyword evidence="4 6" id="KW-1133">Transmembrane helix</keyword>
<proteinExistence type="predicted"/>
<evidence type="ECO:0000313" key="8">
    <source>
        <dbReference type="Proteomes" id="UP000565715"/>
    </source>
</evidence>
<dbReference type="EMBL" id="JAAXOO010000002">
    <property type="protein sequence ID" value="NKY33480.1"/>
    <property type="molecule type" value="Genomic_DNA"/>
</dbReference>
<evidence type="ECO:0000256" key="5">
    <source>
        <dbReference type="ARBA" id="ARBA00023136"/>
    </source>
</evidence>
<dbReference type="GO" id="GO:0022857">
    <property type="term" value="F:transmembrane transporter activity"/>
    <property type="evidence" value="ECO:0007669"/>
    <property type="project" value="InterPro"/>
</dbReference>
<organism evidence="7 8">
    <name type="scientific">Nocardia speluncae</name>
    <dbReference type="NCBI Taxonomy" id="419477"/>
    <lineage>
        <taxon>Bacteria</taxon>
        <taxon>Bacillati</taxon>
        <taxon>Actinomycetota</taxon>
        <taxon>Actinomycetes</taxon>
        <taxon>Mycobacteriales</taxon>
        <taxon>Nocardiaceae</taxon>
        <taxon>Nocardia</taxon>
    </lineage>
</organism>
<evidence type="ECO:0000256" key="2">
    <source>
        <dbReference type="ARBA" id="ARBA00022475"/>
    </source>
</evidence>
<feature type="transmembrane region" description="Helical" evidence="6">
    <location>
        <begin position="279"/>
        <end position="299"/>
    </location>
</feature>
<accession>A0A846XFH7</accession>
<keyword evidence="5 6" id="KW-0472">Membrane</keyword>
<keyword evidence="8" id="KW-1185">Reference proteome</keyword>
<feature type="transmembrane region" description="Helical" evidence="6">
    <location>
        <begin position="158"/>
        <end position="177"/>
    </location>
</feature>
<evidence type="ECO:0000256" key="1">
    <source>
        <dbReference type="ARBA" id="ARBA00004651"/>
    </source>
</evidence>
<feature type="transmembrane region" description="Helical" evidence="6">
    <location>
        <begin position="101"/>
        <end position="121"/>
    </location>
</feature>
<name>A0A846XFH7_9NOCA</name>
<gene>
    <name evidence="7" type="ORF">HGA13_10400</name>
</gene>
<comment type="subcellular location">
    <subcellularLocation>
        <location evidence="1">Cell membrane</location>
        <topology evidence="1">Multi-pass membrane protein</topology>
    </subcellularLocation>
</comment>
<feature type="transmembrane region" description="Helical" evidence="6">
    <location>
        <begin position="223"/>
        <end position="248"/>
    </location>
</feature>
<dbReference type="RefSeq" id="WP_068039815.1">
    <property type="nucleotide sequence ID" value="NZ_JAAXOO010000002.1"/>
</dbReference>
<protein>
    <submittedName>
        <fullName evidence="7">ABC transporter permease</fullName>
    </submittedName>
</protein>
<evidence type="ECO:0000256" key="3">
    <source>
        <dbReference type="ARBA" id="ARBA00022692"/>
    </source>
</evidence>
<dbReference type="PANTHER" id="PTHR47089">
    <property type="entry name" value="ABC TRANSPORTER, PERMEASE PROTEIN"/>
    <property type="match status" value="1"/>
</dbReference>
<feature type="transmembrane region" description="Helical" evidence="6">
    <location>
        <begin position="362"/>
        <end position="382"/>
    </location>
</feature>
<reference evidence="7 8" key="1">
    <citation type="submission" date="2020-04" db="EMBL/GenBank/DDBJ databases">
        <title>MicrobeNet Type strains.</title>
        <authorList>
            <person name="Nicholson A.C."/>
        </authorList>
    </citation>
    <scope>NUCLEOTIDE SEQUENCE [LARGE SCALE GENOMIC DNA]</scope>
    <source>
        <strain evidence="7 8">DSM 45078</strain>
    </source>
</reference>
<keyword evidence="3 6" id="KW-0812">Transmembrane</keyword>
<dbReference type="GO" id="GO:0005886">
    <property type="term" value="C:plasma membrane"/>
    <property type="evidence" value="ECO:0007669"/>
    <property type="project" value="UniProtKB-SubCell"/>
</dbReference>
<feature type="transmembrane region" description="Helical" evidence="6">
    <location>
        <begin position="127"/>
        <end position="151"/>
    </location>
</feature>
<feature type="transmembrane region" description="Helical" evidence="6">
    <location>
        <begin position="331"/>
        <end position="350"/>
    </location>
</feature>
<keyword evidence="2" id="KW-1003">Cell membrane</keyword>
<sequence>MSITAEPAHSQAPRRAGLRRMFTAPASWVRACDTGLAVAATAVIVTGLFVVLGYPPGTVYPTMLRASLSGPGLVTTVQQAIPVIGLGLALSFCFRAGQFNLGGDGQFVAGGLAGTVVALYLPGPGWIAIAVALVAAAAGGALAATASALAFTRFEAPVFATSLLLNFPIIALTSYLINTALADPASKRDATASIPADRRVAALVPRDSAGHDLLESWFGSGNVLTLLAAGVNWSVLVVATVFVICVFVNNRLPIGYETALIGLNPRLAAGVGVRTGRAVVVNMATGGAIAGLVGVLVVLGSHFRLIDGGLNGTGFAITALLVVLLARTSPVAVVLAGFLFTALGVGAAQLERDYGLSSYVSTVVQALVVFLVSLQLTPAALVRRWGVRR</sequence>
<dbReference type="InterPro" id="IPR001851">
    <property type="entry name" value="ABC_transp_permease"/>
</dbReference>
<feature type="transmembrane region" description="Helical" evidence="6">
    <location>
        <begin position="28"/>
        <end position="52"/>
    </location>
</feature>